<dbReference type="EMBL" id="CAJOBA010067839">
    <property type="protein sequence ID" value="CAF4373813.1"/>
    <property type="molecule type" value="Genomic_DNA"/>
</dbReference>
<proteinExistence type="predicted"/>
<accession>A0A815Z3H8</accession>
<comment type="caution">
    <text evidence="2">The sequence shown here is derived from an EMBL/GenBank/DDBJ whole genome shotgun (WGS) entry which is preliminary data.</text>
</comment>
<dbReference type="Gene3D" id="3.30.420.10">
    <property type="entry name" value="Ribonuclease H-like superfamily/Ribonuclease H"/>
    <property type="match status" value="1"/>
</dbReference>
<dbReference type="PROSITE" id="PS50994">
    <property type="entry name" value="INTEGRASE"/>
    <property type="match status" value="1"/>
</dbReference>
<dbReference type="Proteomes" id="UP000681722">
    <property type="component" value="Unassembled WGS sequence"/>
</dbReference>
<evidence type="ECO:0000313" key="4">
    <source>
        <dbReference type="EMBL" id="CAF4444717.1"/>
    </source>
</evidence>
<evidence type="ECO:0000313" key="3">
    <source>
        <dbReference type="EMBL" id="CAF4373813.1"/>
    </source>
</evidence>
<gene>
    <name evidence="2" type="ORF">GPM918_LOCUS40909</name>
    <name evidence="4" type="ORF">SRO942_LOCUS41903</name>
    <name evidence="3" type="ORF">TMI583_LOCUS42185</name>
</gene>
<dbReference type="EMBL" id="CAJOBC010097064">
    <property type="protein sequence ID" value="CAF4444717.1"/>
    <property type="molecule type" value="Genomic_DNA"/>
</dbReference>
<evidence type="ECO:0000313" key="5">
    <source>
        <dbReference type="Proteomes" id="UP000663829"/>
    </source>
</evidence>
<feature type="domain" description="Integrase catalytic" evidence="1">
    <location>
        <begin position="1"/>
        <end position="152"/>
    </location>
</feature>
<evidence type="ECO:0000313" key="2">
    <source>
        <dbReference type="EMBL" id="CAF1578307.1"/>
    </source>
</evidence>
<name>A0A815Z3H8_9BILA</name>
<protein>
    <recommendedName>
        <fullName evidence="1">Integrase catalytic domain-containing protein</fullName>
    </recommendedName>
</protein>
<dbReference type="AlphaFoldDB" id="A0A815Z3H8"/>
<keyword evidence="5" id="KW-1185">Reference proteome</keyword>
<reference evidence="2" key="1">
    <citation type="submission" date="2021-02" db="EMBL/GenBank/DDBJ databases">
        <authorList>
            <person name="Nowell W R."/>
        </authorList>
    </citation>
    <scope>NUCLEOTIDE SEQUENCE</scope>
</reference>
<dbReference type="InterPro" id="IPR012337">
    <property type="entry name" value="RNaseH-like_sf"/>
</dbReference>
<organism evidence="2 5">
    <name type="scientific">Didymodactylos carnosus</name>
    <dbReference type="NCBI Taxonomy" id="1234261"/>
    <lineage>
        <taxon>Eukaryota</taxon>
        <taxon>Metazoa</taxon>
        <taxon>Spiralia</taxon>
        <taxon>Gnathifera</taxon>
        <taxon>Rotifera</taxon>
        <taxon>Eurotatoria</taxon>
        <taxon>Bdelloidea</taxon>
        <taxon>Philodinida</taxon>
        <taxon>Philodinidae</taxon>
        <taxon>Didymodactylos</taxon>
    </lineage>
</organism>
<evidence type="ECO:0000259" key="1">
    <source>
        <dbReference type="PROSITE" id="PS50994"/>
    </source>
</evidence>
<dbReference type="GO" id="GO:0015074">
    <property type="term" value="P:DNA integration"/>
    <property type="evidence" value="ECO:0007669"/>
    <property type="project" value="InterPro"/>
</dbReference>
<dbReference type="PANTHER" id="PTHR37984:SF5">
    <property type="entry name" value="PROTEIN NYNRIN-LIKE"/>
    <property type="match status" value="1"/>
</dbReference>
<dbReference type="Proteomes" id="UP000682733">
    <property type="component" value="Unassembled WGS sequence"/>
</dbReference>
<dbReference type="SUPFAM" id="SSF53098">
    <property type="entry name" value="Ribonuclease H-like"/>
    <property type="match status" value="1"/>
</dbReference>
<dbReference type="PANTHER" id="PTHR37984">
    <property type="entry name" value="PROTEIN CBG26694"/>
    <property type="match status" value="1"/>
</dbReference>
<sequence>MDFWGPTRDATSNGNRYIITCTDHLSKFVVAKAVPTATASETAKFLVEDVIFRYGHIPKHILTDQGLHFNNQLMQAITNDIGINHIFSTAYHPQTNGIVERFNATIKPQLCKLQDLKLNNWDEYLLPTIYAYNIGQHRITKYSPYQLLYGKDPVLPFDKPQSMVQFARSNDYYNQFRGYRSFLIHQTQEHIRQQQQYNVTISIVRTFNIKSSN</sequence>
<dbReference type="GO" id="GO:0003676">
    <property type="term" value="F:nucleic acid binding"/>
    <property type="evidence" value="ECO:0007669"/>
    <property type="project" value="InterPro"/>
</dbReference>
<dbReference type="InterPro" id="IPR036397">
    <property type="entry name" value="RNaseH_sf"/>
</dbReference>
<dbReference type="OrthoDB" id="5839379at2759"/>
<dbReference type="InterPro" id="IPR001584">
    <property type="entry name" value="Integrase_cat-core"/>
</dbReference>
<dbReference type="InterPro" id="IPR050951">
    <property type="entry name" value="Retrovirus_Pol_polyprotein"/>
</dbReference>
<dbReference type="EMBL" id="CAJNOQ010031143">
    <property type="protein sequence ID" value="CAF1578307.1"/>
    <property type="molecule type" value="Genomic_DNA"/>
</dbReference>
<dbReference type="Proteomes" id="UP000663829">
    <property type="component" value="Unassembled WGS sequence"/>
</dbReference>
<dbReference type="Pfam" id="PF00665">
    <property type="entry name" value="rve"/>
    <property type="match status" value="1"/>
</dbReference>
<dbReference type="FunFam" id="3.30.420.10:FF:000032">
    <property type="entry name" value="Retrovirus-related Pol polyprotein from transposon 297-like Protein"/>
    <property type="match status" value="1"/>
</dbReference>